<feature type="transmembrane region" description="Helical" evidence="8">
    <location>
        <begin position="397"/>
        <end position="419"/>
    </location>
</feature>
<dbReference type="EMBL" id="JAVHNS010000001">
    <property type="protein sequence ID" value="KAK6363227.1"/>
    <property type="molecule type" value="Genomic_DNA"/>
</dbReference>
<accession>A0AAV9VND5</accession>
<organism evidence="9 10">
    <name type="scientific">Orbilia blumenaviensis</name>
    <dbReference type="NCBI Taxonomy" id="1796055"/>
    <lineage>
        <taxon>Eukaryota</taxon>
        <taxon>Fungi</taxon>
        <taxon>Dikarya</taxon>
        <taxon>Ascomycota</taxon>
        <taxon>Pezizomycotina</taxon>
        <taxon>Orbiliomycetes</taxon>
        <taxon>Orbiliales</taxon>
        <taxon>Orbiliaceae</taxon>
        <taxon>Orbilia</taxon>
    </lineage>
</organism>
<feature type="region of interest" description="Disordered" evidence="7">
    <location>
        <begin position="193"/>
        <end position="234"/>
    </location>
</feature>
<feature type="transmembrane region" description="Helical" evidence="8">
    <location>
        <begin position="597"/>
        <end position="613"/>
    </location>
</feature>
<feature type="transmembrane region" description="Helical" evidence="8">
    <location>
        <begin position="261"/>
        <end position="281"/>
    </location>
</feature>
<evidence type="ECO:0000313" key="9">
    <source>
        <dbReference type="EMBL" id="KAK6363227.1"/>
    </source>
</evidence>
<dbReference type="AlphaFoldDB" id="A0AAV9VND5"/>
<feature type="compositionally biased region" description="Polar residues" evidence="7">
    <location>
        <begin position="23"/>
        <end position="37"/>
    </location>
</feature>
<name>A0AAV9VND5_9PEZI</name>
<dbReference type="Proteomes" id="UP001373714">
    <property type="component" value="Unassembled WGS sequence"/>
</dbReference>
<comment type="caution">
    <text evidence="9">The sequence shown here is derived from an EMBL/GenBank/DDBJ whole genome shotgun (WGS) entry which is preliminary data.</text>
</comment>
<evidence type="ECO:0000256" key="8">
    <source>
        <dbReference type="SAM" id="Phobius"/>
    </source>
</evidence>
<dbReference type="PANTHER" id="PTHR23051:SF0">
    <property type="entry name" value="SOLUTE CARRIER FAMILY 35 MEMBER F5"/>
    <property type="match status" value="1"/>
</dbReference>
<feature type="compositionally biased region" description="Low complexity" evidence="7">
    <location>
        <begin position="59"/>
        <end position="72"/>
    </location>
</feature>
<evidence type="ECO:0000256" key="4">
    <source>
        <dbReference type="ARBA" id="ARBA00022692"/>
    </source>
</evidence>
<comment type="subcellular location">
    <subcellularLocation>
        <location evidence="1">Membrane</location>
        <topology evidence="1">Multi-pass membrane protein</topology>
    </subcellularLocation>
</comment>
<feature type="transmembrane region" description="Helical" evidence="8">
    <location>
        <begin position="476"/>
        <end position="494"/>
    </location>
</feature>
<dbReference type="InterPro" id="IPR037185">
    <property type="entry name" value="EmrE-like"/>
</dbReference>
<dbReference type="PANTHER" id="PTHR23051">
    <property type="entry name" value="SOLUTE CARRIER FAMILY 35, MEMBER F5"/>
    <property type="match status" value="1"/>
</dbReference>
<evidence type="ECO:0000256" key="1">
    <source>
        <dbReference type="ARBA" id="ARBA00004141"/>
    </source>
</evidence>
<evidence type="ECO:0000256" key="6">
    <source>
        <dbReference type="ARBA" id="ARBA00023136"/>
    </source>
</evidence>
<reference evidence="9 10" key="1">
    <citation type="submission" date="2019-10" db="EMBL/GenBank/DDBJ databases">
        <authorList>
            <person name="Palmer J.M."/>
        </authorList>
    </citation>
    <scope>NUCLEOTIDE SEQUENCE [LARGE SCALE GENOMIC DNA]</scope>
    <source>
        <strain evidence="9 10">TWF730</strain>
    </source>
</reference>
<evidence type="ECO:0000313" key="10">
    <source>
        <dbReference type="Proteomes" id="UP001373714"/>
    </source>
</evidence>
<feature type="transmembrane region" description="Helical" evidence="8">
    <location>
        <begin position="540"/>
        <end position="563"/>
    </location>
</feature>
<proteinExistence type="inferred from homology"/>
<feature type="transmembrane region" description="Helical" evidence="8">
    <location>
        <begin position="506"/>
        <end position="528"/>
    </location>
</feature>
<dbReference type="Pfam" id="PF06027">
    <property type="entry name" value="SLC35F"/>
    <property type="match status" value="1"/>
</dbReference>
<feature type="compositionally biased region" description="Polar residues" evidence="7">
    <location>
        <begin position="196"/>
        <end position="214"/>
    </location>
</feature>
<dbReference type="GO" id="GO:0022857">
    <property type="term" value="F:transmembrane transporter activity"/>
    <property type="evidence" value="ECO:0007669"/>
    <property type="project" value="InterPro"/>
</dbReference>
<feature type="transmembrane region" description="Helical" evidence="8">
    <location>
        <begin position="374"/>
        <end position="391"/>
    </location>
</feature>
<dbReference type="SUPFAM" id="SSF103481">
    <property type="entry name" value="Multidrug resistance efflux transporter EmrE"/>
    <property type="match status" value="2"/>
</dbReference>
<keyword evidence="5 8" id="KW-1133">Transmembrane helix</keyword>
<keyword evidence="4 8" id="KW-0812">Transmembrane</keyword>
<dbReference type="GO" id="GO:0000329">
    <property type="term" value="C:fungal-type vacuole membrane"/>
    <property type="evidence" value="ECO:0007669"/>
    <property type="project" value="TreeGrafter"/>
</dbReference>
<evidence type="ECO:0008006" key="11">
    <source>
        <dbReference type="Google" id="ProtNLM"/>
    </source>
</evidence>
<evidence type="ECO:0000256" key="3">
    <source>
        <dbReference type="ARBA" id="ARBA00022448"/>
    </source>
</evidence>
<feature type="transmembrane region" description="Helical" evidence="8">
    <location>
        <begin position="570"/>
        <end position="591"/>
    </location>
</feature>
<feature type="region of interest" description="Disordered" evidence="7">
    <location>
        <begin position="1"/>
        <end position="148"/>
    </location>
</feature>
<keyword evidence="6 8" id="KW-0472">Membrane</keyword>
<comment type="similarity">
    <text evidence="2">Belongs to the SLC35F solute transporter family.</text>
</comment>
<evidence type="ECO:0000256" key="2">
    <source>
        <dbReference type="ARBA" id="ARBA00007863"/>
    </source>
</evidence>
<keyword evidence="10" id="KW-1185">Reference proteome</keyword>
<gene>
    <name evidence="9" type="ORF">TWF730_000671</name>
</gene>
<feature type="transmembrane region" description="Helical" evidence="8">
    <location>
        <begin position="293"/>
        <end position="313"/>
    </location>
</feature>
<evidence type="ECO:0000256" key="7">
    <source>
        <dbReference type="SAM" id="MobiDB-lite"/>
    </source>
</evidence>
<sequence length="667" mass="74092">MVSHSFRPPHPTPAGPPFDELNRSLTARNQVTKNSNDPPCILILEIKTGKNSTHKVVAPSPISTSPSPSSSSNYRWKAVPDSPPPPPPPPKDDLPTSRPPAFAGVVVGSSGARPGHQNNYIRPLPPPPPPRDHQYQQHQHQHQHQQQRPTHIFGFVPQSHDRYRDDSFDRRLRLPPRPSQITEEVELEYIKHKKSQNNNNPSYHPDGSTNSATTMGRYEEDEESGGMDERERLVRDDRSVASGEVIVEGPRRYFGGLSRRAFGIALLLMVVTLWVTSSFLVSHIFTDDSYVKPYLVVYLSTSSFTVYLIPWGIKQIYRNANVRRWLRLVPLVRGKSRLDTRYTRLDDDEYDDEEEETDDGPVSEKLNTRETMRLSAQFCLLWFVANWFAGACLEYTSVASTTILSATSSIFTLIFGALYQVERFSWAKLASIIVSMTGVVLISKADASKGDGSSGSGTPSNVQKSHSAAETLLGDGMALLGALIYGLYTVLLKVRIGHESRVSMQLFFGFVGLFNFLCLWPGLVILHYTGYEKFELPPTTGVYCVIFINCCITVVSDFCWVFAMMYTTPVIVTVGLSLSIPMALFGDVIISSLKLSWTYWIGAALVFGAFFVVNNSVGDDELLEVSGVAAAAGAGSAAAMDPEESDEDRRRSRVFERDVVYGGGRIF</sequence>
<keyword evidence="3" id="KW-0813">Transport</keyword>
<dbReference type="InterPro" id="IPR009262">
    <property type="entry name" value="SLC35_F1/F2/F6"/>
</dbReference>
<protein>
    <recommendedName>
        <fullName evidence="11">EamA domain-containing protein</fullName>
    </recommendedName>
</protein>
<feature type="transmembrane region" description="Helical" evidence="8">
    <location>
        <begin position="426"/>
        <end position="443"/>
    </location>
</feature>
<evidence type="ECO:0000256" key="5">
    <source>
        <dbReference type="ARBA" id="ARBA00022989"/>
    </source>
</evidence>